<keyword evidence="1" id="KW-1133">Transmembrane helix</keyword>
<reference evidence="2" key="1">
    <citation type="submission" date="2021-02" db="EMBL/GenBank/DDBJ databases">
        <authorList>
            <person name="Nowell W R."/>
        </authorList>
    </citation>
    <scope>NUCLEOTIDE SEQUENCE</scope>
</reference>
<proteinExistence type="predicted"/>
<name>A0A819MB26_9BILA</name>
<dbReference type="GO" id="GO:0016787">
    <property type="term" value="F:hydrolase activity"/>
    <property type="evidence" value="ECO:0007669"/>
    <property type="project" value="UniProtKB-ARBA"/>
</dbReference>
<dbReference type="PANTHER" id="PTHR10151:SF120">
    <property type="entry name" value="BIS(5'-ADENOSYL)-TRIPHOSPHATASE"/>
    <property type="match status" value="1"/>
</dbReference>
<keyword evidence="1" id="KW-0472">Membrane</keyword>
<dbReference type="AlphaFoldDB" id="A0A819MB26"/>
<dbReference type="Pfam" id="PF01663">
    <property type="entry name" value="Phosphodiest"/>
    <property type="match status" value="1"/>
</dbReference>
<sequence>MTALANLSGYLIGAASLFLVVDPHKARREGLLAATNDVSYSVEARDRLLQDIERTELLLNANLVSCPARKTGLVVLGRQTGPYSDKMNDTIKLCDNNLGYLLNEIDRNSYLKQNLHLIITSDHGMEQINGTDKPIYLEDYVDMKKLKAFGTETVLNIFLNSNDDINDVYRNLSQIPHTTIYRKQDIPARYHYTNNSRIGNLIIIVDPGYELHRRSFHGGIIANLSTIHGNHGYDNQMNSMKTIFYASGRQLRDNFTLSNTATLHNVDIFALMCLILNITKCPPSNGSLANIQPFLKDPTRVLGIIEKDPGKSQDGSMSLVIYLLVLVSFVLILIMAVVWSGVSFRNASAISRATHLDPLTIAEQNQYKFTQINDMKLNRTIGDDNL</sequence>
<dbReference type="PANTHER" id="PTHR10151">
    <property type="entry name" value="ECTONUCLEOTIDE PYROPHOSPHATASE/PHOSPHODIESTERASE"/>
    <property type="match status" value="1"/>
</dbReference>
<dbReference type="Gene3D" id="3.30.1360.180">
    <property type="match status" value="1"/>
</dbReference>
<accession>A0A819MB26</accession>
<organism evidence="2 3">
    <name type="scientific">Rotaria magnacalcarata</name>
    <dbReference type="NCBI Taxonomy" id="392030"/>
    <lineage>
        <taxon>Eukaryota</taxon>
        <taxon>Metazoa</taxon>
        <taxon>Spiralia</taxon>
        <taxon>Gnathifera</taxon>
        <taxon>Rotifera</taxon>
        <taxon>Eurotatoria</taxon>
        <taxon>Bdelloidea</taxon>
        <taxon>Philodinida</taxon>
        <taxon>Philodinidae</taxon>
        <taxon>Rotaria</taxon>
    </lineage>
</organism>
<dbReference type="Proteomes" id="UP000663842">
    <property type="component" value="Unassembled WGS sequence"/>
</dbReference>
<evidence type="ECO:0000313" key="3">
    <source>
        <dbReference type="Proteomes" id="UP000663842"/>
    </source>
</evidence>
<dbReference type="Gene3D" id="3.40.720.10">
    <property type="entry name" value="Alkaline Phosphatase, subunit A"/>
    <property type="match status" value="1"/>
</dbReference>
<dbReference type="EMBL" id="CAJOBF010001708">
    <property type="protein sequence ID" value="CAF3976769.1"/>
    <property type="molecule type" value="Genomic_DNA"/>
</dbReference>
<gene>
    <name evidence="2" type="ORF">UXM345_LOCUS14807</name>
</gene>
<dbReference type="SUPFAM" id="SSF53649">
    <property type="entry name" value="Alkaline phosphatase-like"/>
    <property type="match status" value="1"/>
</dbReference>
<evidence type="ECO:0000256" key="1">
    <source>
        <dbReference type="SAM" id="Phobius"/>
    </source>
</evidence>
<dbReference type="InterPro" id="IPR002591">
    <property type="entry name" value="Phosphodiest/P_Trfase"/>
</dbReference>
<comment type="caution">
    <text evidence="2">The sequence shown here is derived from an EMBL/GenBank/DDBJ whole genome shotgun (WGS) entry which is preliminary data.</text>
</comment>
<protein>
    <submittedName>
        <fullName evidence="2">Uncharacterized protein</fullName>
    </submittedName>
</protein>
<feature type="transmembrane region" description="Helical" evidence="1">
    <location>
        <begin position="319"/>
        <end position="342"/>
    </location>
</feature>
<dbReference type="InterPro" id="IPR017850">
    <property type="entry name" value="Alkaline_phosphatase_core_sf"/>
</dbReference>
<evidence type="ECO:0000313" key="2">
    <source>
        <dbReference type="EMBL" id="CAF3976769.1"/>
    </source>
</evidence>
<keyword evidence="1" id="KW-0812">Transmembrane</keyword>